<evidence type="ECO:0000313" key="2">
    <source>
        <dbReference type="Proteomes" id="UP001234989"/>
    </source>
</evidence>
<keyword evidence="2" id="KW-1185">Reference proteome</keyword>
<dbReference type="SUPFAM" id="SSF50978">
    <property type="entry name" value="WD40 repeat-like"/>
    <property type="match status" value="1"/>
</dbReference>
<sequence>MTGKWIEWPTYCKGWLEDFPGLNTNPDAIIWKHDSDEEFSVGSTKETWQHIRGGIFGPWKQIWKSSTPTKIVFHMVGVQKSMPDSVLVCLKRDPKLQFCRPGSSDIGKLGYASLTVWNMRTWKAMTVLPLGEDPPPITSVCFNHNGKLLAAAATDGMIHMFGILV</sequence>
<evidence type="ECO:0000313" key="1">
    <source>
        <dbReference type="EMBL" id="WMV58737.1"/>
    </source>
</evidence>
<gene>
    <name evidence="1" type="ORF">MTR67_052122</name>
</gene>
<dbReference type="PANTHER" id="PTHR47198">
    <property type="entry name" value="OS05G0299300 PROTEIN"/>
    <property type="match status" value="1"/>
</dbReference>
<dbReference type="Gene3D" id="2.130.10.10">
    <property type="entry name" value="YVTN repeat-like/Quinoprotein amine dehydrogenase"/>
    <property type="match status" value="1"/>
</dbReference>
<dbReference type="InterPro" id="IPR036322">
    <property type="entry name" value="WD40_repeat_dom_sf"/>
</dbReference>
<name>A0AAF0V6C0_SOLVR</name>
<dbReference type="InterPro" id="IPR015943">
    <property type="entry name" value="WD40/YVTN_repeat-like_dom_sf"/>
</dbReference>
<reference evidence="1" key="1">
    <citation type="submission" date="2023-08" db="EMBL/GenBank/DDBJ databases">
        <title>A de novo genome assembly of Solanum verrucosum Schlechtendal, a Mexican diploid species geographically isolated from the other diploid A-genome species in potato relatives.</title>
        <authorList>
            <person name="Hosaka K."/>
        </authorList>
    </citation>
    <scope>NUCLEOTIDE SEQUENCE</scope>
    <source>
        <tissue evidence="1">Young leaves</tissue>
    </source>
</reference>
<organism evidence="1 2">
    <name type="scientific">Solanum verrucosum</name>
    <dbReference type="NCBI Taxonomy" id="315347"/>
    <lineage>
        <taxon>Eukaryota</taxon>
        <taxon>Viridiplantae</taxon>
        <taxon>Streptophyta</taxon>
        <taxon>Embryophyta</taxon>
        <taxon>Tracheophyta</taxon>
        <taxon>Spermatophyta</taxon>
        <taxon>Magnoliopsida</taxon>
        <taxon>eudicotyledons</taxon>
        <taxon>Gunneridae</taxon>
        <taxon>Pentapetalae</taxon>
        <taxon>asterids</taxon>
        <taxon>lamiids</taxon>
        <taxon>Solanales</taxon>
        <taxon>Solanaceae</taxon>
        <taxon>Solanoideae</taxon>
        <taxon>Solaneae</taxon>
        <taxon>Solanum</taxon>
    </lineage>
</organism>
<protein>
    <submittedName>
        <fullName evidence="1">Uncharacterized protein</fullName>
    </submittedName>
</protein>
<dbReference type="EMBL" id="CP133623">
    <property type="protein sequence ID" value="WMV58737.1"/>
    <property type="molecule type" value="Genomic_DNA"/>
</dbReference>
<proteinExistence type="predicted"/>
<dbReference type="PANTHER" id="PTHR47198:SF1">
    <property type="entry name" value="WD REPEAT-CONTAINING PROTEIN 91-LIKE ISOFORM X1"/>
    <property type="match status" value="1"/>
</dbReference>
<dbReference type="Proteomes" id="UP001234989">
    <property type="component" value="Chromosome 12"/>
</dbReference>
<accession>A0AAF0V6C0</accession>
<dbReference type="AlphaFoldDB" id="A0AAF0V6C0"/>